<dbReference type="InterPro" id="IPR017853">
    <property type="entry name" value="GH"/>
</dbReference>
<dbReference type="SMART" id="SM00642">
    <property type="entry name" value="Aamy"/>
    <property type="match status" value="1"/>
</dbReference>
<keyword evidence="2" id="KW-0812">Transmembrane</keyword>
<dbReference type="AlphaFoldDB" id="A0AAD9N7R6"/>
<dbReference type="InterPro" id="IPR006047">
    <property type="entry name" value="GH13_cat_dom"/>
</dbReference>
<evidence type="ECO:0000256" key="2">
    <source>
        <dbReference type="SAM" id="Phobius"/>
    </source>
</evidence>
<keyword evidence="2" id="KW-0472">Membrane</keyword>
<dbReference type="PANTHER" id="PTHR10357:SF179">
    <property type="entry name" value="NEUTRAL AND BASIC AMINO ACID TRANSPORT PROTEIN RBAT"/>
    <property type="match status" value="1"/>
</dbReference>
<dbReference type="InterPro" id="IPR045857">
    <property type="entry name" value="O16G_dom_2"/>
</dbReference>
<dbReference type="PANTHER" id="PTHR10357">
    <property type="entry name" value="ALPHA-AMYLASE FAMILY MEMBER"/>
    <property type="match status" value="1"/>
</dbReference>
<feature type="domain" description="Glycosyl hydrolase family 13 catalytic" evidence="3">
    <location>
        <begin position="136"/>
        <end position="490"/>
    </location>
</feature>
<comment type="caution">
    <text evidence="4">The sequence shown here is derived from an EMBL/GenBank/DDBJ whole genome shotgun (WGS) entry which is preliminary data.</text>
</comment>
<name>A0AAD9N7R6_9ANNE</name>
<evidence type="ECO:0000313" key="5">
    <source>
        <dbReference type="Proteomes" id="UP001208570"/>
    </source>
</evidence>
<evidence type="ECO:0000259" key="3">
    <source>
        <dbReference type="SMART" id="SM00642"/>
    </source>
</evidence>
<proteinExistence type="predicted"/>
<dbReference type="Pfam" id="PF00128">
    <property type="entry name" value="Alpha-amylase"/>
    <property type="match status" value="2"/>
</dbReference>
<dbReference type="Pfam" id="PF16028">
    <property type="entry name" value="SLC3A2_N"/>
    <property type="match status" value="1"/>
</dbReference>
<feature type="transmembrane region" description="Helical" evidence="2">
    <location>
        <begin position="93"/>
        <end position="117"/>
    </location>
</feature>
<protein>
    <recommendedName>
        <fullName evidence="3">Glycosyl hydrolase family 13 catalytic domain-containing protein</fullName>
    </recommendedName>
</protein>
<feature type="compositionally biased region" description="Basic and acidic residues" evidence="1">
    <location>
        <begin position="1"/>
        <end position="21"/>
    </location>
</feature>
<dbReference type="Gene3D" id="2.60.40.1180">
    <property type="entry name" value="Golgi alpha-mannosidase II"/>
    <property type="match status" value="1"/>
</dbReference>
<dbReference type="GO" id="GO:0005975">
    <property type="term" value="P:carbohydrate metabolic process"/>
    <property type="evidence" value="ECO:0007669"/>
    <property type="project" value="InterPro"/>
</dbReference>
<dbReference type="InterPro" id="IPR013780">
    <property type="entry name" value="Glyco_hydro_b"/>
</dbReference>
<evidence type="ECO:0000256" key="1">
    <source>
        <dbReference type="SAM" id="MobiDB-lite"/>
    </source>
</evidence>
<organism evidence="4 5">
    <name type="scientific">Paralvinella palmiformis</name>
    <dbReference type="NCBI Taxonomy" id="53620"/>
    <lineage>
        <taxon>Eukaryota</taxon>
        <taxon>Metazoa</taxon>
        <taxon>Spiralia</taxon>
        <taxon>Lophotrochozoa</taxon>
        <taxon>Annelida</taxon>
        <taxon>Polychaeta</taxon>
        <taxon>Sedentaria</taxon>
        <taxon>Canalipalpata</taxon>
        <taxon>Terebellida</taxon>
        <taxon>Terebelliformia</taxon>
        <taxon>Alvinellidae</taxon>
        <taxon>Paralvinella</taxon>
    </lineage>
</organism>
<sequence length="613" mass="68720">MSAPTEKEALTGTENEKEALKVGDSSDGNVPGMDDSVLDHDSSRARFISNSHEKGEVYVDVEGKSKVEEEFVGLSKEELMKFANDPKWKKIRLAFLIIFAVGWVGMLVAAVIIIIVAPKCPPKPKLDWWQVSTVYQVYPKSFKDSNADGFGDLNGLHSKLGHLTGSPESINISAVLLSAVYPHGGTAGGYDVTDYENISPEFGTMEDFYDLRVAMHKKGLHLILDFIPNHTSKKHPWFEQSRKKEGKYADYYVWKATPPNSWKSISTGESAWEYDNERREYYLHQFGKDQPDLNLHNEDVRAELEGVDGFRVVNADYLFECANFTNDESCRKLQPQSYEIITDWRQIMDAIAKEEDKARELLVLGESCLARCVYEKISLWASASDPVHLWNNWQIGDMDTSRVSSRFNRDVDMINVLAMLHLMLPGTAITYYGEEIGMHDLDDDQASGIDKYRSPMQWSPGHMYGFTEGNTTWEPMAKDSNHINVMSQLAHGAGLTSLKIYGQLGNLRKEPSFQWGRLNVGVAENILFYIRQATGFPGFLVAMNLGPTRSTVDFINSAPDGVSVPKEATVMANTGNFAGSSGEFDIGKKVVLSNLLLKAKQGVIFKWDKDPNQ</sequence>
<dbReference type="InterPro" id="IPR031984">
    <property type="entry name" value="SLC3A2_N"/>
</dbReference>
<accession>A0AAD9N7R6</accession>
<keyword evidence="5" id="KW-1185">Reference proteome</keyword>
<keyword evidence="2" id="KW-1133">Transmembrane helix</keyword>
<dbReference type="Gene3D" id="3.20.20.80">
    <property type="entry name" value="Glycosidases"/>
    <property type="match status" value="2"/>
</dbReference>
<dbReference type="SUPFAM" id="SSF51445">
    <property type="entry name" value="(Trans)glycosidases"/>
    <property type="match status" value="1"/>
</dbReference>
<gene>
    <name evidence="4" type="ORF">LSH36_137g06068</name>
</gene>
<dbReference type="EMBL" id="JAODUP010000137">
    <property type="protein sequence ID" value="KAK2160267.1"/>
    <property type="molecule type" value="Genomic_DNA"/>
</dbReference>
<dbReference type="Gene3D" id="3.90.400.10">
    <property type="entry name" value="Oligo-1,6-glucosidase, Domain 2"/>
    <property type="match status" value="1"/>
</dbReference>
<reference evidence="4" key="1">
    <citation type="journal article" date="2023" name="Mol. Biol. Evol.">
        <title>Third-Generation Sequencing Reveals the Adaptive Role of the Epigenome in Three Deep-Sea Polychaetes.</title>
        <authorList>
            <person name="Perez M."/>
            <person name="Aroh O."/>
            <person name="Sun Y."/>
            <person name="Lan Y."/>
            <person name="Juniper S.K."/>
            <person name="Young C.R."/>
            <person name="Angers B."/>
            <person name="Qian P.Y."/>
        </authorList>
    </citation>
    <scope>NUCLEOTIDE SEQUENCE</scope>
    <source>
        <strain evidence="4">P08H-3</strain>
    </source>
</reference>
<evidence type="ECO:0000313" key="4">
    <source>
        <dbReference type="EMBL" id="KAK2160267.1"/>
    </source>
</evidence>
<dbReference type="Proteomes" id="UP001208570">
    <property type="component" value="Unassembled WGS sequence"/>
</dbReference>
<feature type="region of interest" description="Disordered" evidence="1">
    <location>
        <begin position="1"/>
        <end position="36"/>
    </location>
</feature>